<protein>
    <submittedName>
        <fullName evidence="4">Alpha-L-arabinofuranosidase</fullName>
        <ecNumber evidence="4">3.2.1.37</ecNumber>
        <ecNumber evidence="4">3.2.1.55</ecNumber>
    </submittedName>
</protein>
<dbReference type="InterPro" id="IPR006710">
    <property type="entry name" value="Glyco_hydro_43"/>
</dbReference>
<dbReference type="SUPFAM" id="SSF75005">
    <property type="entry name" value="Arabinanase/levansucrase/invertase"/>
    <property type="match status" value="1"/>
</dbReference>
<evidence type="ECO:0000256" key="3">
    <source>
        <dbReference type="ARBA" id="ARBA00023295"/>
    </source>
</evidence>
<keyword evidence="2 4" id="KW-0378">Hydrolase</keyword>
<comment type="caution">
    <text evidence="4">The sequence shown here is derived from an EMBL/GenBank/DDBJ whole genome shotgun (WGS) entry which is preliminary data.</text>
</comment>
<dbReference type="Proteomes" id="UP000029040">
    <property type="component" value="Unassembled WGS sequence"/>
</dbReference>
<dbReference type="Gene3D" id="2.115.10.20">
    <property type="entry name" value="Glycosyl hydrolase domain, family 43"/>
    <property type="match status" value="1"/>
</dbReference>
<dbReference type="CDD" id="cd18617">
    <property type="entry name" value="GH43_XynB-like"/>
    <property type="match status" value="1"/>
</dbReference>
<keyword evidence="3 4" id="KW-0326">Glycosidase</keyword>
<dbReference type="Pfam" id="PF04616">
    <property type="entry name" value="Glyco_hydro_43"/>
    <property type="match status" value="1"/>
</dbReference>
<dbReference type="AlphaFoldDB" id="A0A087D055"/>
<name>A0A087D055_9BIFI</name>
<dbReference type="EC" id="3.2.1.55" evidence="4"/>
<dbReference type="RefSeq" id="WP_033508456.1">
    <property type="nucleotide sequence ID" value="NZ_JDTM01000002.1"/>
</dbReference>
<gene>
    <name evidence="4" type="ORF">BSAE_0236</name>
</gene>
<proteinExistence type="inferred from homology"/>
<dbReference type="GO" id="GO:0005975">
    <property type="term" value="P:carbohydrate metabolic process"/>
    <property type="evidence" value="ECO:0007669"/>
    <property type="project" value="InterPro"/>
</dbReference>
<comment type="similarity">
    <text evidence="1">Belongs to the glycosyl hydrolase 43 family.</text>
</comment>
<evidence type="ECO:0000313" key="4">
    <source>
        <dbReference type="EMBL" id="KFI88905.1"/>
    </source>
</evidence>
<dbReference type="PANTHER" id="PTHR42812:SF12">
    <property type="entry name" value="BETA-XYLOSIDASE-RELATED"/>
    <property type="match status" value="1"/>
</dbReference>
<evidence type="ECO:0000256" key="2">
    <source>
        <dbReference type="ARBA" id="ARBA00022801"/>
    </source>
</evidence>
<evidence type="ECO:0000256" key="1">
    <source>
        <dbReference type="ARBA" id="ARBA00009865"/>
    </source>
</evidence>
<dbReference type="EC" id="3.2.1.37" evidence="4"/>
<sequence length="604" mass="65684">MTTTSSSAITTITNPVLTGMYPDPTWMWDVDSNRIAMVNSSFELVPGLPIHVSDDLGHWTHLADAIDEAMARRLLIPFVEDSGGVYAPTLRKVGGKYVIVCTIARIDAEAARRGGVTDNELEAAIRAEGNFAITAERLEGPWSGPYWIDGAEGIDPDVFEDSDGSVYWTQTRPAVDPQWEGQTEVWTQRIDPETWTLIDDGEAAGCGKTVIWRGYGVEAVWAEGPHLYRIDDYVYLMTAEGGTSFEHSEMVMRVYAPNGLKAAMGEFERDVQASGTPIPAPRDNERCVLDTHRRLFHANKKNPILTHRQLGLAEQVQCVGHTDLIHHPELGWWIVSLGVRETKGADPGELLSYLGREPFIAPLTWEHNPADWKLDGGGAPSTPQGDPGWPVVAPGLGRLPKCIAIAQDVPAGQFPPADMVLVEDDRAARVAIGASVSEPVSADEARPVMDVDGTAVEIVRAERGVRYARVTSDDCVIPVPACGTLIVRQNSTHHVTVRVEPMSDADSSRRVTCTIVRAGQTQEHEYGPLQPGMAGVALLLHRNVLTLFTYDGDVREAAAHVAAGEDGCAAGVVLDRYDARFLSTEWAGGFVGCMAGVPVDERER</sequence>
<reference evidence="4 5" key="1">
    <citation type="submission" date="2014-03" db="EMBL/GenBank/DDBJ databases">
        <title>Genomics of Bifidobacteria.</title>
        <authorList>
            <person name="Ventura M."/>
            <person name="Milani C."/>
            <person name="Lugli G.A."/>
        </authorList>
    </citation>
    <scope>NUCLEOTIDE SEQUENCE [LARGE SCALE GENOMIC DNA]</scope>
    <source>
        <strain evidence="4 5">LMG 14934</strain>
    </source>
</reference>
<dbReference type="EMBL" id="JGZM01000002">
    <property type="protein sequence ID" value="KFI88905.1"/>
    <property type="molecule type" value="Genomic_DNA"/>
</dbReference>
<evidence type="ECO:0000313" key="5">
    <source>
        <dbReference type="Proteomes" id="UP000029040"/>
    </source>
</evidence>
<dbReference type="InterPro" id="IPR023296">
    <property type="entry name" value="Glyco_hydro_beta-prop_sf"/>
</dbReference>
<dbReference type="InterPro" id="IPR051795">
    <property type="entry name" value="Glycosyl_Hydrlase_43"/>
</dbReference>
<accession>A0A087D055</accession>
<dbReference type="GO" id="GO:0046556">
    <property type="term" value="F:alpha-L-arabinofuranosidase activity"/>
    <property type="evidence" value="ECO:0007669"/>
    <property type="project" value="UniProtKB-EC"/>
</dbReference>
<organism evidence="4 5">
    <name type="scientific">Bifidobacterium pullorum subsp. saeculare DSM 6531 = LMG 14934</name>
    <dbReference type="NCBI Taxonomy" id="1437611"/>
    <lineage>
        <taxon>Bacteria</taxon>
        <taxon>Bacillati</taxon>
        <taxon>Actinomycetota</taxon>
        <taxon>Actinomycetes</taxon>
        <taxon>Bifidobacteriales</taxon>
        <taxon>Bifidobacteriaceae</taxon>
        <taxon>Bifidobacterium</taxon>
    </lineage>
</organism>
<dbReference type="GO" id="GO:0009044">
    <property type="term" value="F:xylan 1,4-beta-xylosidase activity"/>
    <property type="evidence" value="ECO:0007669"/>
    <property type="project" value="UniProtKB-EC"/>
</dbReference>
<dbReference type="PANTHER" id="PTHR42812">
    <property type="entry name" value="BETA-XYLOSIDASE"/>
    <property type="match status" value="1"/>
</dbReference>